<dbReference type="InterPro" id="IPR036770">
    <property type="entry name" value="Ankyrin_rpt-contain_sf"/>
</dbReference>
<dbReference type="Pfam" id="PF12796">
    <property type="entry name" value="Ank_2"/>
    <property type="match status" value="2"/>
</dbReference>
<dbReference type="GO" id="GO:0098978">
    <property type="term" value="C:glutamatergic synapse"/>
    <property type="evidence" value="ECO:0007669"/>
    <property type="project" value="TreeGrafter"/>
</dbReference>
<keyword evidence="2" id="KW-0677">Repeat</keyword>
<evidence type="ECO:0000259" key="10">
    <source>
        <dbReference type="Pfam" id="PF25520"/>
    </source>
</evidence>
<evidence type="ECO:0000256" key="5">
    <source>
        <dbReference type="ARBA" id="ARBA00023043"/>
    </source>
</evidence>
<feature type="compositionally biased region" description="Low complexity" evidence="9">
    <location>
        <begin position="1890"/>
        <end position="1901"/>
    </location>
</feature>
<feature type="domain" description="TANC1/2-like winged helix" evidence="11">
    <location>
        <begin position="856"/>
        <end position="1008"/>
    </location>
</feature>
<dbReference type="OrthoDB" id="5958958at2759"/>
<keyword evidence="14" id="KW-1185">Reference proteome</keyword>
<sequence length="2151" mass="234564">MRRLDLSLEAYKEFHLECVSSSGAAFKMLKAVLKKSREGGKGTKKDPVYSWFRSDAEDLEGARSSVVIVGSPASTGGTPGQCSCALTTFKSLESKRMKCCCPLMRAFSMAAACVLSQEAGCGWLHLAGMLLQLLLGVGDCCPEDALQVTATSGHNADFPSGEQPGSQDTYRANLAKGVSMSLPSSPLLPRQSYLMQARANKKSPGPVRKPKYVESPRVPGEAALGLQRRPEPGEPSGHAKPDKDSSCSPAAQELMTRLGFLLGEGIPTSAHMEEKSEVMCAVPSRGVSPCSTLTSSTTSPSTDSPCSTLNSCAGKAAASKGSPCGTISTPSSTLESKDSGIIATITSSSENDDRSGSSLEWSKDGSLRAGKHQGMSRGRRTDNCSPVAEEEAIGSSENLPKEVPAGEGPLPYTQNSASLIMPRPNSVAATSSTKLEDLSYLDGQRNTPLRTSIRLPWHNTAGSRVQQEARFIPYKPQDILLKPLLFEVPSITTDSVFVGREWLFHTIEEKLQNPDPAESRGAVITGNVGFGKTAVISRLVALSCHGSRMRQIASNSPGSSPKSGDSSQEIPLSQCPPCAPLSGDTSTVKTLTGPGAPEYKTHIGDSVRRLASKVVAYHYCQADNTYTCLVPEFVHSVAALLCRSQQLAAYRDLLLREPHLQSMLSLRSCVQDPAAAFRRGVLEPLSNLRREQKIPEEDYIILVDGLNDAEFHKPDYGDTISSFITSIIYKFPPWLKLIVTVRTNFQEVVNSLPFIPISLDNFPDNKGIHDDLNAYIQYRINNSQEIINNMSLNGKADAATIGKVSNHLIMRSLGSYLYLKLTLDLFQKGHLVIKSASYKVVPVSLSELYLLQCNMKFMTNSAFERAQPILNVALASLHPMTDDQIFQAINAGQINSEQQWEDFSQRMEALSCFLIKRRDKTRMFCHPSFREWLVWRAEGENTDFLCEPRNGHALLAFMFSRQEGKLNRQQTMELGHHILKAHIFKGLSKRTGISSSHLQALWIGYSTDGLSTALASLRNIYTPNVKVSRLLILAGANVNYRTEVLNNAPVLCVQSHLGHEEVVTLLLEFGAAINGTSENGMTALSYAAAAGHMNIVSLLCRKGAKCTERALWDPGVLAQPGLGESLTRTGFTAEAPGTATSAHSSCQHGALPVTSDALVAQHISAHCFWQVVRYILTVEKDYDMDINDTDGLPIRLMLMAVLSVALTAAAGRGKLDVCRLLLGHGAAVGRGSRRGAAPLLCAVRQGHCQHGADVNLSDKQGRTPLMVASCEGHLSTVEFLLSEGATVSSLDKEGLSALSWACLKGHKEVVQYLVEKGAATDQTDKNGRTPLDLAAFYGDADIVSITKQKIQKRVIKNLEFRKNIAYQNQELWGSSQDGYTALILTAVKVGNTPRRGRAHSGLCGQIQEVSKELDTAHAASHTHICVSAAHTDKVIVLEWCQLPFPWPDQSLQSVLSPWPGWDRDSAREEVLEQAQGRVSWDLAMGRTVGASSTGSLLVVLGQVMVMGKNCCFPPACPCCDAFSEFYMAILYSAAYAQCVSKKITWYLMYFSGLPFLAKAMFQGMYHFFSQVQYLVEKGAMIEHVDHRNAAWAMATSKPDILLILLQKLMEEGNTLYKKGKMREAAQRYQYALRKFPREGFGEEMKAFTELRVSLYLNLSRCRRKTNDFGMAEEFATKALDLKPKCYEAYYARARAKRNSRKLLAALADLREATQLCPSNQEIKRLLARVEEECKQFQRTQQKHQSPQLLEQTNNSDNEEEGIVPGVNDNFNPQDREDELPHPNESLSPPQRLQCSSATSLFSRTLQEGVQKAQSMSSQSRTSNKYLREPGLIVQPTKQAQIVKTNQHLSSIQPGSKPGSSQCSTKTQLSLQHLPHSPLPIRHARSQHVDGTSTLSSGSISTDPTPEVHNEKFVSSQRSHPQHHETLSSRFATKSKPGDTSTASAPVNFSDSRQQSPVPSGGSSGSPSSSVILASSSSSFTSASSLSDSVKGLGPDVRLKETNVSQAQGTEHRPRNTPFMGIMDKTARFQQQNTQSSRTWHSQAADGLATNIASAGIQPSNLEQFSVKHFSTKGSSLSAAPGEGSQSSVQAKEREELTCQIPPHCTDSRSPSQGSHLYPDAVAKLPSHSTQDSHLSHVSTAKPKRSFIESNV</sequence>
<keyword evidence="1" id="KW-0597">Phosphoprotein</keyword>
<feature type="compositionally biased region" description="Polar residues" evidence="9">
    <location>
        <begin position="1845"/>
        <end position="1866"/>
    </location>
</feature>
<comment type="caution">
    <text evidence="12">The sequence shown here is derived from an EMBL/GenBank/DDBJ whole genome shotgun (WGS) entry which is preliminary data.</text>
</comment>
<accession>A0A835NGW2</accession>
<dbReference type="InterPro" id="IPR058018">
    <property type="entry name" value="AAA_lid_TANC1/2"/>
</dbReference>
<evidence type="ECO:0000256" key="4">
    <source>
        <dbReference type="ARBA" id="ARBA00023018"/>
    </source>
</evidence>
<evidence type="ECO:0000256" key="3">
    <source>
        <dbReference type="ARBA" id="ARBA00022803"/>
    </source>
</evidence>
<feature type="domain" description="TANC1/2-like AAA+ ATPase lid" evidence="10">
    <location>
        <begin position="760"/>
        <end position="854"/>
    </location>
</feature>
<reference evidence="13 14" key="2">
    <citation type="journal article" date="2021" name="J. Hered.">
        <title>Feather Gene Expression Elucidates the Developmental Basis of Plumage Iridescence in African Starlings.</title>
        <authorList>
            <person name="Rubenstein D.R."/>
            <person name="Corvelo A."/>
            <person name="MacManes M.D."/>
            <person name="Maia R."/>
            <person name="Narzisi G."/>
            <person name="Rousaki A."/>
            <person name="Vandenabeele P."/>
            <person name="Shawkey M.D."/>
            <person name="Solomon J."/>
        </authorList>
    </citation>
    <scope>NUCLEOTIDE SEQUENCE [LARGE SCALE GENOMIC DNA]</scope>
    <source>
        <strain evidence="13">SS15</strain>
    </source>
</reference>
<evidence type="ECO:0000313" key="14">
    <source>
        <dbReference type="Proteomes" id="UP000618051"/>
    </source>
</evidence>
<dbReference type="EMBL" id="JADDUC010000235">
    <property type="protein sequence ID" value="KAG0115257.1"/>
    <property type="molecule type" value="Genomic_DNA"/>
</dbReference>
<dbReference type="InterPro" id="IPR002110">
    <property type="entry name" value="Ankyrin_rpt"/>
</dbReference>
<dbReference type="SMART" id="SM00028">
    <property type="entry name" value="TPR"/>
    <property type="match status" value="3"/>
</dbReference>
<evidence type="ECO:0000313" key="13">
    <source>
        <dbReference type="EMBL" id="KAI1237420.1"/>
    </source>
</evidence>
<dbReference type="PROSITE" id="PS50088">
    <property type="entry name" value="ANK_REPEAT"/>
    <property type="match status" value="3"/>
</dbReference>
<comment type="similarity">
    <text evidence="7">Belongs to the TANC family.</text>
</comment>
<dbReference type="InterPro" id="IPR011990">
    <property type="entry name" value="TPR-like_helical_dom_sf"/>
</dbReference>
<reference evidence="13" key="3">
    <citation type="submission" date="2022-01" db="EMBL/GenBank/DDBJ databases">
        <authorList>
            <person name="Rubenstein D.R."/>
        </authorList>
    </citation>
    <scope>NUCLEOTIDE SEQUENCE</scope>
    <source>
        <strain evidence="13">SS15</strain>
        <tissue evidence="13">Liver</tissue>
    </source>
</reference>
<feature type="compositionally biased region" description="Polar residues" evidence="9">
    <location>
        <begin position="1784"/>
        <end position="1824"/>
    </location>
</feature>
<dbReference type="SUPFAM" id="SSF48452">
    <property type="entry name" value="TPR-like"/>
    <property type="match status" value="1"/>
</dbReference>
<dbReference type="Pfam" id="PF13637">
    <property type="entry name" value="Ank_4"/>
    <property type="match status" value="1"/>
</dbReference>
<dbReference type="PANTHER" id="PTHR24166:SF23">
    <property type="entry name" value="PROTEIN TANC1"/>
    <property type="match status" value="1"/>
</dbReference>
<feature type="compositionally biased region" description="Polar residues" evidence="9">
    <location>
        <begin position="1737"/>
        <end position="1755"/>
    </location>
</feature>
<keyword evidence="3" id="KW-0802">TPR repeat</keyword>
<evidence type="ECO:0000256" key="7">
    <source>
        <dbReference type="ARBA" id="ARBA00038259"/>
    </source>
</evidence>
<evidence type="ECO:0000313" key="12">
    <source>
        <dbReference type="EMBL" id="KAG0115257.1"/>
    </source>
</evidence>
<dbReference type="GO" id="GO:0099175">
    <property type="term" value="P:regulation of postsynapse organization"/>
    <property type="evidence" value="ECO:0007669"/>
    <property type="project" value="TreeGrafter"/>
</dbReference>
<evidence type="ECO:0000256" key="1">
    <source>
        <dbReference type="ARBA" id="ARBA00022553"/>
    </source>
</evidence>
<feature type="repeat" description="ANK" evidence="8">
    <location>
        <begin position="1260"/>
        <end position="1292"/>
    </location>
</feature>
<dbReference type="PANTHER" id="PTHR24166">
    <property type="entry name" value="ROLLING PEBBLES, ISOFORM B"/>
    <property type="match status" value="1"/>
</dbReference>
<feature type="region of interest" description="Disordered" evidence="9">
    <location>
        <begin position="1886"/>
        <end position="1972"/>
    </location>
</feature>
<feature type="compositionally biased region" description="Polar residues" evidence="9">
    <location>
        <begin position="325"/>
        <end position="334"/>
    </location>
</feature>
<protein>
    <recommendedName>
        <fullName evidence="15">Protein TANC1</fullName>
    </recommendedName>
</protein>
<feature type="region of interest" description="Disordered" evidence="9">
    <location>
        <begin position="285"/>
        <end position="403"/>
    </location>
</feature>
<comment type="subcellular location">
    <subcellularLocation>
        <location evidence="6">Postsynapse</location>
    </subcellularLocation>
</comment>
<feature type="region of interest" description="Disordered" evidence="9">
    <location>
        <begin position="551"/>
        <end position="571"/>
    </location>
</feature>
<dbReference type="PROSITE" id="PS50297">
    <property type="entry name" value="ANK_REP_REGION"/>
    <property type="match status" value="3"/>
</dbReference>
<dbReference type="EMBL" id="JADDUC020000008">
    <property type="protein sequence ID" value="KAI1237420.1"/>
    <property type="molecule type" value="Genomic_DNA"/>
</dbReference>
<evidence type="ECO:0000256" key="6">
    <source>
        <dbReference type="ARBA" id="ARBA00034110"/>
    </source>
</evidence>
<feature type="compositionally biased region" description="Low complexity" evidence="9">
    <location>
        <begin position="1955"/>
        <end position="1972"/>
    </location>
</feature>
<organism evidence="12">
    <name type="scientific">Lamprotornis superbus</name>
    <dbReference type="NCBI Taxonomy" id="245042"/>
    <lineage>
        <taxon>Eukaryota</taxon>
        <taxon>Metazoa</taxon>
        <taxon>Chordata</taxon>
        <taxon>Craniata</taxon>
        <taxon>Vertebrata</taxon>
        <taxon>Euteleostomi</taxon>
        <taxon>Archelosauria</taxon>
        <taxon>Archosauria</taxon>
        <taxon>Dinosauria</taxon>
        <taxon>Saurischia</taxon>
        <taxon>Theropoda</taxon>
        <taxon>Coelurosauria</taxon>
        <taxon>Aves</taxon>
        <taxon>Neognathae</taxon>
        <taxon>Neoaves</taxon>
        <taxon>Telluraves</taxon>
        <taxon>Australaves</taxon>
        <taxon>Passeriformes</taxon>
        <taxon>Sturnidae</taxon>
        <taxon>Lamprotornis</taxon>
    </lineage>
</organism>
<dbReference type="InterPro" id="IPR019734">
    <property type="entry name" value="TPR_rpt"/>
</dbReference>
<proteinExistence type="inferred from homology"/>
<evidence type="ECO:0000256" key="9">
    <source>
        <dbReference type="SAM" id="MobiDB-lite"/>
    </source>
</evidence>
<dbReference type="Pfam" id="PF25520">
    <property type="entry name" value="AAA_lid_TANC1"/>
    <property type="match status" value="1"/>
</dbReference>
<gene>
    <name evidence="13" type="ORF">IHE44_0014689</name>
    <name evidence="12" type="ORF">IHE44_006498</name>
</gene>
<dbReference type="InterPro" id="IPR050889">
    <property type="entry name" value="Dendritic_Spine_Reg/Scaffold"/>
</dbReference>
<feature type="compositionally biased region" description="Polar residues" evidence="9">
    <location>
        <begin position="2126"/>
        <end position="2138"/>
    </location>
</feature>
<evidence type="ECO:0000256" key="2">
    <source>
        <dbReference type="ARBA" id="ARBA00022737"/>
    </source>
</evidence>
<keyword evidence="5 8" id="KW-0040">ANK repeat</keyword>
<dbReference type="Proteomes" id="UP000618051">
    <property type="component" value="Unassembled WGS sequence"/>
</dbReference>
<feature type="compositionally biased region" description="Basic and acidic residues" evidence="9">
    <location>
        <begin position="351"/>
        <end position="366"/>
    </location>
</feature>
<dbReference type="InterPro" id="IPR058056">
    <property type="entry name" value="WH_TANC1/2"/>
</dbReference>
<evidence type="ECO:0008006" key="15">
    <source>
        <dbReference type="Google" id="ProtNLM"/>
    </source>
</evidence>
<dbReference type="SMART" id="SM00248">
    <property type="entry name" value="ANK"/>
    <property type="match status" value="7"/>
</dbReference>
<dbReference type="Gene3D" id="1.25.40.10">
    <property type="entry name" value="Tetratricopeptide repeat domain"/>
    <property type="match status" value="1"/>
</dbReference>
<dbReference type="Gene3D" id="1.25.40.20">
    <property type="entry name" value="Ankyrin repeat-containing domain"/>
    <property type="match status" value="3"/>
</dbReference>
<feature type="compositionally biased region" description="Basic and acidic residues" evidence="9">
    <location>
        <begin position="228"/>
        <end position="245"/>
    </location>
</feature>
<dbReference type="GO" id="GO:0098794">
    <property type="term" value="C:postsynapse"/>
    <property type="evidence" value="ECO:0007669"/>
    <property type="project" value="UniProtKB-SubCell"/>
</dbReference>
<name>A0A835NGW2_9PASS</name>
<feature type="region of interest" description="Disordered" evidence="9">
    <location>
        <begin position="1737"/>
        <end position="1826"/>
    </location>
</feature>
<feature type="region of interest" description="Disordered" evidence="9">
    <location>
        <begin position="1845"/>
        <end position="1868"/>
    </location>
</feature>
<feature type="compositionally biased region" description="Low complexity" evidence="9">
    <location>
        <begin position="554"/>
        <end position="567"/>
    </location>
</feature>
<feature type="compositionally biased region" description="Polar residues" evidence="9">
    <location>
        <begin position="1927"/>
        <end position="1954"/>
    </location>
</feature>
<feature type="region of interest" description="Disordered" evidence="9">
    <location>
        <begin position="198"/>
        <end position="248"/>
    </location>
</feature>
<dbReference type="Pfam" id="PF25521">
    <property type="entry name" value="WHD_TANC1"/>
    <property type="match status" value="1"/>
</dbReference>
<reference evidence="12" key="1">
    <citation type="submission" date="2020-10" db="EMBL/GenBank/DDBJ databases">
        <title>Feather gene expression reveals the developmental basis of iridescence in African starlings.</title>
        <authorList>
            <person name="Rubenstein D.R."/>
        </authorList>
    </citation>
    <scope>NUCLEOTIDE SEQUENCE</scope>
    <source>
        <strain evidence="12">SS15</strain>
        <tissue evidence="12">Liver</tissue>
    </source>
</reference>
<feature type="repeat" description="ANK" evidence="8">
    <location>
        <begin position="1293"/>
        <end position="1325"/>
    </location>
</feature>
<feature type="region of interest" description="Disordered" evidence="9">
    <location>
        <begin position="2072"/>
        <end position="2151"/>
    </location>
</feature>
<evidence type="ECO:0000259" key="11">
    <source>
        <dbReference type="Pfam" id="PF25521"/>
    </source>
</evidence>
<feature type="compositionally biased region" description="Polar residues" evidence="9">
    <location>
        <begin position="2072"/>
        <end position="2089"/>
    </location>
</feature>
<evidence type="ECO:0000256" key="8">
    <source>
        <dbReference type="PROSITE-ProRule" id="PRU00023"/>
    </source>
</evidence>
<feature type="repeat" description="ANK" evidence="8">
    <location>
        <begin position="1079"/>
        <end position="1104"/>
    </location>
</feature>
<dbReference type="SUPFAM" id="SSF48403">
    <property type="entry name" value="Ankyrin repeat"/>
    <property type="match status" value="1"/>
</dbReference>
<feature type="compositionally biased region" description="Low complexity" evidence="9">
    <location>
        <begin position="288"/>
        <end position="322"/>
    </location>
</feature>
<keyword evidence="4" id="KW-0770">Synapse</keyword>